<keyword evidence="12" id="KW-1185">Reference proteome</keyword>
<feature type="transmembrane region" description="Helical" evidence="9">
    <location>
        <begin position="50"/>
        <end position="71"/>
    </location>
</feature>
<evidence type="ECO:0000256" key="4">
    <source>
        <dbReference type="ARBA" id="ARBA00022679"/>
    </source>
</evidence>
<proteinExistence type="inferred from homology"/>
<dbReference type="GO" id="GO:0005886">
    <property type="term" value="C:plasma membrane"/>
    <property type="evidence" value="ECO:0007669"/>
    <property type="project" value="UniProtKB-SubCell"/>
</dbReference>
<evidence type="ECO:0000256" key="2">
    <source>
        <dbReference type="ARBA" id="ARBA00006464"/>
    </source>
</evidence>
<keyword evidence="3" id="KW-1003">Cell membrane</keyword>
<gene>
    <name evidence="11" type="ORF">GIW81_07045</name>
</gene>
<evidence type="ECO:0000256" key="8">
    <source>
        <dbReference type="ARBA" id="ARBA00023169"/>
    </source>
</evidence>
<evidence type="ECO:0000256" key="6">
    <source>
        <dbReference type="ARBA" id="ARBA00022989"/>
    </source>
</evidence>
<evidence type="ECO:0000313" key="12">
    <source>
        <dbReference type="Proteomes" id="UP000440694"/>
    </source>
</evidence>
<name>A0A6I3KID1_9HYPH</name>
<comment type="subcellular location">
    <subcellularLocation>
        <location evidence="1">Cell membrane</location>
    </subcellularLocation>
</comment>
<evidence type="ECO:0000259" key="10">
    <source>
        <dbReference type="Pfam" id="PF02397"/>
    </source>
</evidence>
<dbReference type="Pfam" id="PF02397">
    <property type="entry name" value="Bac_transf"/>
    <property type="match status" value="1"/>
</dbReference>
<dbReference type="PANTHER" id="PTHR30576">
    <property type="entry name" value="COLANIC BIOSYNTHESIS UDP-GLUCOSE LIPID CARRIER TRANSFERASE"/>
    <property type="match status" value="1"/>
</dbReference>
<accession>A0A6I3KID1</accession>
<evidence type="ECO:0000256" key="7">
    <source>
        <dbReference type="ARBA" id="ARBA00023136"/>
    </source>
</evidence>
<comment type="similarity">
    <text evidence="2">Belongs to the bacterial sugar transferase family.</text>
</comment>
<sequence>MLRQSANEPVFAPRESDRLTLEPKLSSIATTTARLSSRPIGGLTKRALDIAVASVALVLLAPLLLLVALLIRLTMGSPVIFSHARLGYGGRSFACLKFRTMVNDADTALQDHLVHNSAAREEWQIDRKLRIDPRVTRLGSILRRSSIDELPQLFNVLMGQMSCVGPRPIVAEEIPRYGLAWEDYTKASPGMTGLWQVSGRNRLSYRTRVALDRRYVRRWSAMRDVWILVRTVPAVLRTEDTA</sequence>
<dbReference type="InterPro" id="IPR003362">
    <property type="entry name" value="Bact_transf"/>
</dbReference>
<dbReference type="GO" id="GO:0016780">
    <property type="term" value="F:phosphotransferase activity, for other substituted phosphate groups"/>
    <property type="evidence" value="ECO:0007669"/>
    <property type="project" value="TreeGrafter"/>
</dbReference>
<evidence type="ECO:0000256" key="5">
    <source>
        <dbReference type="ARBA" id="ARBA00022692"/>
    </source>
</evidence>
<keyword evidence="4" id="KW-0808">Transferase</keyword>
<evidence type="ECO:0000256" key="1">
    <source>
        <dbReference type="ARBA" id="ARBA00004236"/>
    </source>
</evidence>
<evidence type="ECO:0000313" key="11">
    <source>
        <dbReference type="EMBL" id="MTD94093.1"/>
    </source>
</evidence>
<comment type="caution">
    <text evidence="11">The sequence shown here is derived from an EMBL/GenBank/DDBJ whole genome shotgun (WGS) entry which is preliminary data.</text>
</comment>
<keyword evidence="7 9" id="KW-0472">Membrane</keyword>
<organism evidence="11 12">
    <name type="scientific">Hyphomicrobium album</name>
    <dbReference type="NCBI Taxonomy" id="2665159"/>
    <lineage>
        <taxon>Bacteria</taxon>
        <taxon>Pseudomonadati</taxon>
        <taxon>Pseudomonadota</taxon>
        <taxon>Alphaproteobacteria</taxon>
        <taxon>Hyphomicrobiales</taxon>
        <taxon>Hyphomicrobiaceae</taxon>
        <taxon>Hyphomicrobium</taxon>
    </lineage>
</organism>
<dbReference type="PANTHER" id="PTHR30576:SF4">
    <property type="entry name" value="UNDECAPRENYL-PHOSPHATE GALACTOSE PHOSPHOTRANSFERASE"/>
    <property type="match status" value="1"/>
</dbReference>
<dbReference type="EMBL" id="WMBQ01000001">
    <property type="protein sequence ID" value="MTD94093.1"/>
    <property type="molecule type" value="Genomic_DNA"/>
</dbReference>
<evidence type="ECO:0000256" key="3">
    <source>
        <dbReference type="ARBA" id="ARBA00022475"/>
    </source>
</evidence>
<feature type="domain" description="Bacterial sugar transferase" evidence="10">
    <location>
        <begin position="45"/>
        <end position="236"/>
    </location>
</feature>
<reference evidence="11 12" key="1">
    <citation type="submission" date="2019-11" db="EMBL/GenBank/DDBJ databases">
        <title>Identification of a novel strain.</title>
        <authorList>
            <person name="Xu Q."/>
            <person name="Wang G."/>
        </authorList>
    </citation>
    <scope>NUCLEOTIDE SEQUENCE [LARGE SCALE GENOMIC DNA]</scope>
    <source>
        <strain evidence="12">xq</strain>
    </source>
</reference>
<dbReference type="Proteomes" id="UP000440694">
    <property type="component" value="Unassembled WGS sequence"/>
</dbReference>
<dbReference type="AlphaFoldDB" id="A0A6I3KID1"/>
<keyword evidence="5 9" id="KW-0812">Transmembrane</keyword>
<keyword evidence="6 9" id="KW-1133">Transmembrane helix</keyword>
<keyword evidence="8" id="KW-0270">Exopolysaccharide synthesis</keyword>
<evidence type="ECO:0000256" key="9">
    <source>
        <dbReference type="SAM" id="Phobius"/>
    </source>
</evidence>
<dbReference type="GO" id="GO:0000271">
    <property type="term" value="P:polysaccharide biosynthetic process"/>
    <property type="evidence" value="ECO:0007669"/>
    <property type="project" value="UniProtKB-KW"/>
</dbReference>
<protein>
    <recommendedName>
        <fullName evidence="10">Bacterial sugar transferase domain-containing protein</fullName>
    </recommendedName>
</protein>